<comment type="caution">
    <text evidence="2">The sequence shown here is derived from an EMBL/GenBank/DDBJ whole genome shotgun (WGS) entry which is preliminary data.</text>
</comment>
<dbReference type="RefSeq" id="WP_106603615.1">
    <property type="nucleotide sequence ID" value="NZ_PYGK01000008.1"/>
</dbReference>
<feature type="domain" description="Helix-turn-helix type 11" evidence="1">
    <location>
        <begin position="10"/>
        <end position="54"/>
    </location>
</feature>
<accession>A0A2P8G2D2</accession>
<proteinExistence type="predicted"/>
<dbReference type="Pfam" id="PF08279">
    <property type="entry name" value="HTH_11"/>
    <property type="match status" value="1"/>
</dbReference>
<dbReference type="EMBL" id="PYGK01000008">
    <property type="protein sequence ID" value="PSL28144.1"/>
    <property type="molecule type" value="Genomic_DNA"/>
</dbReference>
<protein>
    <submittedName>
        <fullName evidence="2">HTH domain-containing protein</fullName>
    </submittedName>
</protein>
<evidence type="ECO:0000313" key="3">
    <source>
        <dbReference type="Proteomes" id="UP000240978"/>
    </source>
</evidence>
<reference evidence="2 3" key="1">
    <citation type="submission" date="2018-03" db="EMBL/GenBank/DDBJ databases">
        <title>Genomic Encyclopedia of Archaeal and Bacterial Type Strains, Phase II (KMG-II): from individual species to whole genera.</title>
        <authorList>
            <person name="Goeker M."/>
        </authorList>
    </citation>
    <scope>NUCLEOTIDE SEQUENCE [LARGE SCALE GENOMIC DNA]</scope>
    <source>
        <strain evidence="2 3">DSM 18107</strain>
    </source>
</reference>
<evidence type="ECO:0000259" key="1">
    <source>
        <dbReference type="Pfam" id="PF08279"/>
    </source>
</evidence>
<gene>
    <name evidence="2" type="ORF">CLV42_10863</name>
</gene>
<dbReference type="Proteomes" id="UP000240978">
    <property type="component" value="Unassembled WGS sequence"/>
</dbReference>
<dbReference type="InterPro" id="IPR013196">
    <property type="entry name" value="HTH_11"/>
</dbReference>
<dbReference type="InterPro" id="IPR036390">
    <property type="entry name" value="WH_DNA-bd_sf"/>
</dbReference>
<keyword evidence="3" id="KW-1185">Reference proteome</keyword>
<dbReference type="OrthoDB" id="1450282at2"/>
<name>A0A2P8G2D2_9BACT</name>
<dbReference type="Gene3D" id="1.10.10.10">
    <property type="entry name" value="Winged helix-like DNA-binding domain superfamily/Winged helix DNA-binding domain"/>
    <property type="match status" value="1"/>
</dbReference>
<sequence length="68" mass="8364">MKFTEYAEKLEIIKHLAEHKRTGTPDNLSKKLRVSPRTIERMVQQLRDQGYPIVYNRFRFTYEMREKF</sequence>
<organism evidence="2 3">
    <name type="scientific">Chitinophaga ginsengisoli</name>
    <dbReference type="NCBI Taxonomy" id="363837"/>
    <lineage>
        <taxon>Bacteria</taxon>
        <taxon>Pseudomonadati</taxon>
        <taxon>Bacteroidota</taxon>
        <taxon>Chitinophagia</taxon>
        <taxon>Chitinophagales</taxon>
        <taxon>Chitinophagaceae</taxon>
        <taxon>Chitinophaga</taxon>
    </lineage>
</organism>
<dbReference type="InterPro" id="IPR036388">
    <property type="entry name" value="WH-like_DNA-bd_sf"/>
</dbReference>
<evidence type="ECO:0000313" key="2">
    <source>
        <dbReference type="EMBL" id="PSL28144.1"/>
    </source>
</evidence>
<dbReference type="AlphaFoldDB" id="A0A2P8G2D2"/>
<dbReference type="SUPFAM" id="SSF46785">
    <property type="entry name" value="Winged helix' DNA-binding domain"/>
    <property type="match status" value="1"/>
</dbReference>